<protein>
    <submittedName>
        <fullName evidence="1">Uncharacterized protein</fullName>
    </submittedName>
</protein>
<evidence type="ECO:0000313" key="2">
    <source>
        <dbReference type="Proteomes" id="UP000000430"/>
    </source>
</evidence>
<dbReference type="HOGENOM" id="CLU_3003432_0_0_6"/>
<dbReference type="KEGG" id="aci:ACIAD2130"/>
<reference evidence="1 2" key="1">
    <citation type="journal article" date="2004" name="Nucleic Acids Res.">
        <title>Unique features revealed by the genome sequence of Acinetobacter sp. ADP1, a versatile and naturally transformation competent bacterium.</title>
        <authorList>
            <person name="Barbe V."/>
            <person name="Vallenet D."/>
            <person name="Fonknechten N."/>
            <person name="Kreimeyer A."/>
            <person name="Oztas S."/>
            <person name="Labarre L."/>
            <person name="Cruveiller S."/>
            <person name="Robert C."/>
            <person name="Duprat S."/>
            <person name="Wincker P."/>
            <person name="Ornston L.N."/>
            <person name="Weissenbach J."/>
            <person name="Marliere P."/>
            <person name="Cohen G.N."/>
            <person name="Medigue C."/>
        </authorList>
    </citation>
    <scope>NUCLEOTIDE SEQUENCE [LARGE SCALE GENOMIC DNA]</scope>
    <source>
        <strain evidence="2">ATCC 33305 / BD413 / ADP1</strain>
    </source>
</reference>
<sequence length="56" mass="6388">MILLRKVVRKSLFSHHKKSIDGLQMKHLFPKLLYNKAVLKADFARAALTSSPPVRS</sequence>
<proteinExistence type="predicted"/>
<gene>
    <name evidence="1" type="ordered locus">ACIAD2130</name>
</gene>
<evidence type="ECO:0000313" key="1">
    <source>
        <dbReference type="EMBL" id="CAG68935.1"/>
    </source>
</evidence>
<organism evidence="1 2">
    <name type="scientific">Acinetobacter baylyi (strain ATCC 33305 / BD413 / ADP1)</name>
    <dbReference type="NCBI Taxonomy" id="62977"/>
    <lineage>
        <taxon>Bacteria</taxon>
        <taxon>Pseudomonadati</taxon>
        <taxon>Pseudomonadota</taxon>
        <taxon>Gammaproteobacteria</taxon>
        <taxon>Moraxellales</taxon>
        <taxon>Moraxellaceae</taxon>
        <taxon>Acinetobacter</taxon>
    </lineage>
</organism>
<name>Q6FAH8_ACIAD</name>
<dbReference type="Proteomes" id="UP000000430">
    <property type="component" value="Chromosome"/>
</dbReference>
<dbReference type="AlphaFoldDB" id="Q6FAH8"/>
<dbReference type="EMBL" id="CR543861">
    <property type="protein sequence ID" value="CAG68935.1"/>
    <property type="molecule type" value="Genomic_DNA"/>
</dbReference>
<accession>Q6FAH8</accession>